<evidence type="ECO:0000313" key="3">
    <source>
        <dbReference type="Proteomes" id="UP000823388"/>
    </source>
</evidence>
<dbReference type="AlphaFoldDB" id="A0A8T0Q819"/>
<evidence type="ECO:0000256" key="1">
    <source>
        <dbReference type="SAM" id="MobiDB-lite"/>
    </source>
</evidence>
<dbReference type="EMBL" id="CM029049">
    <property type="protein sequence ID" value="KAG2571021.1"/>
    <property type="molecule type" value="Genomic_DNA"/>
</dbReference>
<feature type="region of interest" description="Disordered" evidence="1">
    <location>
        <begin position="156"/>
        <end position="175"/>
    </location>
</feature>
<proteinExistence type="predicted"/>
<gene>
    <name evidence="2" type="ORF">PVAP13_7KG061929</name>
</gene>
<feature type="compositionally biased region" description="Basic and acidic residues" evidence="1">
    <location>
        <begin position="202"/>
        <end position="214"/>
    </location>
</feature>
<protein>
    <submittedName>
        <fullName evidence="2">Uncharacterized protein</fullName>
    </submittedName>
</protein>
<keyword evidence="3" id="KW-1185">Reference proteome</keyword>
<dbReference type="Proteomes" id="UP000823388">
    <property type="component" value="Chromosome 7K"/>
</dbReference>
<sequence>MRHCTYLGCGRRSMTTLGGAVCSGSRAHLQSNMGGRRSILRLPHGDLEVTDSLRVQARKRSNKPATEKRKGALPSACVLGVWRHGWVGSLKILRSGYWEAVWYRRGRATVWDSQGRRKPLDTASRGNHPGAPAMLGTSTLLWLDHCIRLRPAAAPPGARAAAGAPPQEEPPGVAAAAHAPRLTPPELAVEACVVRRARRRGKEAAEREGRHRPELQPLALHPQPPNIAARATGPEPRHITAVPSTGELRPGQRVRAGATPPPSCRSTVAAPCPPLSHRHGRRREDGGGGRGLHGPSVLLQRGDGRADPVGGADHLASASAAVAEGGRSCRNTARRWRRPAPVSGGVGGRRP</sequence>
<organism evidence="2 3">
    <name type="scientific">Panicum virgatum</name>
    <name type="common">Blackwell switchgrass</name>
    <dbReference type="NCBI Taxonomy" id="38727"/>
    <lineage>
        <taxon>Eukaryota</taxon>
        <taxon>Viridiplantae</taxon>
        <taxon>Streptophyta</taxon>
        <taxon>Embryophyta</taxon>
        <taxon>Tracheophyta</taxon>
        <taxon>Spermatophyta</taxon>
        <taxon>Magnoliopsida</taxon>
        <taxon>Liliopsida</taxon>
        <taxon>Poales</taxon>
        <taxon>Poaceae</taxon>
        <taxon>PACMAD clade</taxon>
        <taxon>Panicoideae</taxon>
        <taxon>Panicodae</taxon>
        <taxon>Paniceae</taxon>
        <taxon>Panicinae</taxon>
        <taxon>Panicum</taxon>
        <taxon>Panicum sect. Hiantes</taxon>
    </lineage>
</organism>
<name>A0A8T0Q819_PANVG</name>
<feature type="compositionally biased region" description="Low complexity" evidence="1">
    <location>
        <begin position="310"/>
        <end position="328"/>
    </location>
</feature>
<feature type="region of interest" description="Disordered" evidence="1">
    <location>
        <begin position="200"/>
        <end position="351"/>
    </location>
</feature>
<reference evidence="2 3" key="1">
    <citation type="submission" date="2020-05" db="EMBL/GenBank/DDBJ databases">
        <title>WGS assembly of Panicum virgatum.</title>
        <authorList>
            <person name="Lovell J.T."/>
            <person name="Jenkins J."/>
            <person name="Shu S."/>
            <person name="Juenger T.E."/>
            <person name="Schmutz J."/>
        </authorList>
    </citation>
    <scope>NUCLEOTIDE SEQUENCE [LARGE SCALE GENOMIC DNA]</scope>
    <source>
        <strain evidence="3">cv. AP13</strain>
    </source>
</reference>
<comment type="caution">
    <text evidence="2">The sequence shown here is derived from an EMBL/GenBank/DDBJ whole genome shotgun (WGS) entry which is preliminary data.</text>
</comment>
<accession>A0A8T0Q819</accession>
<evidence type="ECO:0000313" key="2">
    <source>
        <dbReference type="EMBL" id="KAG2571021.1"/>
    </source>
</evidence>